<evidence type="ECO:0000313" key="1">
    <source>
        <dbReference type="EMBL" id="MFC4494590.1"/>
    </source>
</evidence>
<dbReference type="InterPro" id="IPR003719">
    <property type="entry name" value="Phenazine_PhzF-like"/>
</dbReference>
<evidence type="ECO:0008006" key="3">
    <source>
        <dbReference type="Google" id="ProtNLM"/>
    </source>
</evidence>
<protein>
    <recommendedName>
        <fullName evidence="3">Phenazine biosynthesis PhzC/PhzF protein</fullName>
    </recommendedName>
</protein>
<name>A0ABV9A4E4_9ACTN</name>
<dbReference type="Gene3D" id="3.10.310.10">
    <property type="entry name" value="Diaminopimelate Epimerase, Chain A, domain 1"/>
    <property type="match status" value="2"/>
</dbReference>
<gene>
    <name evidence="1" type="ORF">ACFPA8_10645</name>
</gene>
<dbReference type="SUPFAM" id="SSF54506">
    <property type="entry name" value="Diaminopimelate epimerase-like"/>
    <property type="match status" value="1"/>
</dbReference>
<dbReference type="Proteomes" id="UP001595997">
    <property type="component" value="Unassembled WGS sequence"/>
</dbReference>
<dbReference type="EMBL" id="JBHSFH010000005">
    <property type="protein sequence ID" value="MFC4494590.1"/>
    <property type="molecule type" value="Genomic_DNA"/>
</dbReference>
<sequence length="280" mass="29620">MQVTSVAMFGTAPGHGSALDVLLPDGPCDDQALAHAAAHARTTDTTVESALVSDISEAEQTFESRIFNTGGETPFATHSLAGVAAFLVSRGHLRAGEVGRRTEEGCQWLWTDGRAVEVPFTGPVVDHGIPADPALFGPYDGTPRVSGVGRGFTFLHVTDDPRALPAPDTVRMAELGMTDLTLFRWDPEEREVLARVFAPGFGLPQDPGCLPAAAALGLMSLFLTGDGSTPVTVRQVIPHGTESVLRCTGSVRGGAAQVQVTSQVWVDEEDTDSDREVSER</sequence>
<reference evidence="2" key="1">
    <citation type="journal article" date="2019" name="Int. J. Syst. Evol. Microbiol.">
        <title>The Global Catalogue of Microorganisms (GCM) 10K type strain sequencing project: providing services to taxonomists for standard genome sequencing and annotation.</title>
        <authorList>
            <consortium name="The Broad Institute Genomics Platform"/>
            <consortium name="The Broad Institute Genome Sequencing Center for Infectious Disease"/>
            <person name="Wu L."/>
            <person name="Ma J."/>
        </authorList>
    </citation>
    <scope>NUCLEOTIDE SEQUENCE [LARGE SCALE GENOMIC DNA]</scope>
    <source>
        <strain evidence="2">CGMCC 4.7357</strain>
    </source>
</reference>
<proteinExistence type="predicted"/>
<keyword evidence="2" id="KW-1185">Reference proteome</keyword>
<comment type="caution">
    <text evidence="1">The sequence shown here is derived from an EMBL/GenBank/DDBJ whole genome shotgun (WGS) entry which is preliminary data.</text>
</comment>
<dbReference type="RefSeq" id="WP_386445870.1">
    <property type="nucleotide sequence ID" value="NZ_JBHSFH010000005.1"/>
</dbReference>
<organism evidence="1 2">
    <name type="scientific">Streptomyces ovatisporus</name>
    <dbReference type="NCBI Taxonomy" id="1128682"/>
    <lineage>
        <taxon>Bacteria</taxon>
        <taxon>Bacillati</taxon>
        <taxon>Actinomycetota</taxon>
        <taxon>Actinomycetes</taxon>
        <taxon>Kitasatosporales</taxon>
        <taxon>Streptomycetaceae</taxon>
        <taxon>Streptomyces</taxon>
    </lineage>
</organism>
<accession>A0ABV9A4E4</accession>
<evidence type="ECO:0000313" key="2">
    <source>
        <dbReference type="Proteomes" id="UP001595997"/>
    </source>
</evidence>
<dbReference type="PIRSF" id="PIRSF016184">
    <property type="entry name" value="PhzC_PhzF"/>
    <property type="match status" value="1"/>
</dbReference>